<accession>A0A3S4DIM9</accession>
<organism evidence="3 4">
    <name type="scientific">Labedella phragmitis</name>
    <dbReference type="NCBI Taxonomy" id="2498849"/>
    <lineage>
        <taxon>Bacteria</taxon>
        <taxon>Bacillati</taxon>
        <taxon>Actinomycetota</taxon>
        <taxon>Actinomycetes</taxon>
        <taxon>Micrococcales</taxon>
        <taxon>Microbacteriaceae</taxon>
        <taxon>Labedella</taxon>
    </lineage>
</organism>
<comment type="caution">
    <text evidence="3">The sequence shown here is derived from an EMBL/GenBank/DDBJ whole genome shotgun (WGS) entry which is preliminary data.</text>
</comment>
<dbReference type="InterPro" id="IPR013783">
    <property type="entry name" value="Ig-like_fold"/>
</dbReference>
<keyword evidence="1" id="KW-0812">Transmembrane</keyword>
<feature type="chain" id="PRO_5018626096" evidence="2">
    <location>
        <begin position="35"/>
        <end position="693"/>
    </location>
</feature>
<keyword evidence="2" id="KW-0732">Signal</keyword>
<dbReference type="PROSITE" id="PS00135">
    <property type="entry name" value="TRYPSIN_SER"/>
    <property type="match status" value="1"/>
</dbReference>
<name>A0A3S4DIM9_9MICO</name>
<dbReference type="InterPro" id="IPR033116">
    <property type="entry name" value="TRYPSIN_SER"/>
</dbReference>
<reference evidence="3 4" key="1">
    <citation type="submission" date="2018-12" db="EMBL/GenBank/DDBJ databases">
        <authorList>
            <person name="Li F."/>
        </authorList>
    </citation>
    <scope>NUCLEOTIDE SEQUENCE [LARGE SCALE GENOMIC DNA]</scope>
    <source>
        <strain evidence="3 4">11W25H-1</strain>
    </source>
</reference>
<dbReference type="PROSITE" id="PS00134">
    <property type="entry name" value="TRYPSIN_HIS"/>
    <property type="match status" value="1"/>
</dbReference>
<feature type="signal peptide" evidence="2">
    <location>
        <begin position="1"/>
        <end position="34"/>
    </location>
</feature>
<dbReference type="GO" id="GO:0006508">
    <property type="term" value="P:proteolysis"/>
    <property type="evidence" value="ECO:0007669"/>
    <property type="project" value="InterPro"/>
</dbReference>
<proteinExistence type="predicted"/>
<dbReference type="InterPro" id="IPR009003">
    <property type="entry name" value="Peptidase_S1_PA"/>
</dbReference>
<evidence type="ECO:0000313" key="4">
    <source>
        <dbReference type="Proteomes" id="UP000288547"/>
    </source>
</evidence>
<dbReference type="Gene3D" id="2.60.40.10">
    <property type="entry name" value="Immunoglobulins"/>
    <property type="match status" value="2"/>
</dbReference>
<keyword evidence="1" id="KW-0472">Membrane</keyword>
<gene>
    <name evidence="3" type="ORF">ELQ90_00170</name>
</gene>
<sequence>MSAQPPRPRLRRALALGTATAFGLGGLFATPAFAETTPDEAPTSGPVYQAKSLEILASDGVEAVGTDGDGNVVIVVSEENATANDFADQHENVVIREIEGGLKALADTDVVGGAGYIAGGPSTGDQAGLCSVGFSAWDPSGNPAVVSAGHCTLDGAFEQALLTLPSGDTAGGGDPEGNDVAVSYPLGNIGFSQYGASGNEPGAEGDPNSVDIAVIDDINPALTLLPEVTDWTTAESDDLSLSTTEISSVGAVDISKPFSKSGRTTGLSTSNGIDAFVGWAEVGDRFVKGFGSGIATSDGGPGVLEGDSGGAVFQGEKAVGVVSGGSEPGDFIWAADLQAGLALTEGYTIMLAVDAPVLASPADGGEVERGARITGTGPANAEIVVTPATGDEFTVLANGEGNWQFNAPTALGAFAFDVQAVIGFNTSSVNSYELEVVPAPLTAPVITSPVDGRTVETELTAITGTGFPGATVTIDGDVVGTATVGDDGSWSVPADLSYGSYTVTATQSFEGETSPVATSKFAVVPVAPTISTPADGSYYQAADAPETSSGVGIEGALVTLSVNGELVGSYEIEGELPVEDETPVDDADLMAAAALPGDNWEIALGDALVAGDNVISVTQAIEGVTSAAASVTVEIIGAADETPGAGNGNDDGDDLAVTGGPDLLPIGLAAWLFIAAGIASVVVVRKRRATVEG</sequence>
<feature type="transmembrane region" description="Helical" evidence="1">
    <location>
        <begin position="663"/>
        <end position="684"/>
    </location>
</feature>
<evidence type="ECO:0000256" key="2">
    <source>
        <dbReference type="SAM" id="SignalP"/>
    </source>
</evidence>
<evidence type="ECO:0000256" key="1">
    <source>
        <dbReference type="SAM" id="Phobius"/>
    </source>
</evidence>
<evidence type="ECO:0000313" key="3">
    <source>
        <dbReference type="EMBL" id="RWZ52420.1"/>
    </source>
</evidence>
<dbReference type="Gene3D" id="2.40.10.10">
    <property type="entry name" value="Trypsin-like serine proteases"/>
    <property type="match status" value="2"/>
</dbReference>
<dbReference type="EMBL" id="RZNB01000001">
    <property type="protein sequence ID" value="RWZ52420.1"/>
    <property type="molecule type" value="Genomic_DNA"/>
</dbReference>
<dbReference type="Proteomes" id="UP000288547">
    <property type="component" value="Unassembled WGS sequence"/>
</dbReference>
<dbReference type="AlphaFoldDB" id="A0A3S4DIM9"/>
<dbReference type="InterPro" id="IPR043504">
    <property type="entry name" value="Peptidase_S1_PA_chymotrypsin"/>
</dbReference>
<dbReference type="OrthoDB" id="8781117at2"/>
<dbReference type="InterPro" id="IPR018114">
    <property type="entry name" value="TRYPSIN_HIS"/>
</dbReference>
<dbReference type="GO" id="GO:0004252">
    <property type="term" value="F:serine-type endopeptidase activity"/>
    <property type="evidence" value="ECO:0007669"/>
    <property type="project" value="InterPro"/>
</dbReference>
<dbReference type="RefSeq" id="WP_128493263.1">
    <property type="nucleotide sequence ID" value="NZ_RZNB01000001.1"/>
</dbReference>
<dbReference type="SUPFAM" id="SSF50494">
    <property type="entry name" value="Trypsin-like serine proteases"/>
    <property type="match status" value="1"/>
</dbReference>
<keyword evidence="4" id="KW-1185">Reference proteome</keyword>
<protein>
    <submittedName>
        <fullName evidence="3">Uncharacterized protein</fullName>
    </submittedName>
</protein>
<keyword evidence="1" id="KW-1133">Transmembrane helix</keyword>
<dbReference type="GO" id="GO:0005975">
    <property type="term" value="P:carbohydrate metabolic process"/>
    <property type="evidence" value="ECO:0007669"/>
    <property type="project" value="UniProtKB-ARBA"/>
</dbReference>